<dbReference type="EC" id="2.7.8.40" evidence="5"/>
<evidence type="ECO:0000313" key="5">
    <source>
        <dbReference type="EMBL" id="OIQ75320.1"/>
    </source>
</evidence>
<feature type="domain" description="Bacterial sugar transferase" evidence="4">
    <location>
        <begin position="545"/>
        <end position="727"/>
    </location>
</feature>
<keyword evidence="2" id="KW-0812">Transmembrane</keyword>
<dbReference type="Pfam" id="PF00534">
    <property type="entry name" value="Glycos_transf_1"/>
    <property type="match status" value="1"/>
</dbReference>
<dbReference type="InterPro" id="IPR001296">
    <property type="entry name" value="Glyco_trans_1"/>
</dbReference>
<feature type="compositionally biased region" description="Basic and acidic residues" evidence="1">
    <location>
        <begin position="1"/>
        <end position="13"/>
    </location>
</feature>
<dbReference type="GO" id="GO:0016757">
    <property type="term" value="F:glycosyltransferase activity"/>
    <property type="evidence" value="ECO:0007669"/>
    <property type="project" value="InterPro"/>
</dbReference>
<gene>
    <name evidence="5" type="primary">wecA_9</name>
    <name evidence="5" type="ORF">GALL_430120</name>
</gene>
<comment type="caution">
    <text evidence="5">The sequence shown here is derived from an EMBL/GenBank/DDBJ whole genome shotgun (WGS) entry which is preliminary data.</text>
</comment>
<reference evidence="5" key="1">
    <citation type="submission" date="2016-10" db="EMBL/GenBank/DDBJ databases">
        <title>Sequence of Gallionella enrichment culture.</title>
        <authorList>
            <person name="Poehlein A."/>
            <person name="Muehling M."/>
            <person name="Daniel R."/>
        </authorList>
    </citation>
    <scope>NUCLEOTIDE SEQUENCE</scope>
</reference>
<accession>A0A1J5PWP6</accession>
<dbReference type="PANTHER" id="PTHR30576:SF0">
    <property type="entry name" value="UNDECAPRENYL-PHOSPHATE N-ACETYLGALACTOSAMINYL 1-PHOSPHATE TRANSFERASE-RELATED"/>
    <property type="match status" value="1"/>
</dbReference>
<evidence type="ECO:0000259" key="4">
    <source>
        <dbReference type="Pfam" id="PF02397"/>
    </source>
</evidence>
<keyword evidence="5" id="KW-0808">Transferase</keyword>
<feature type="compositionally biased region" description="Basic and acidic residues" evidence="1">
    <location>
        <begin position="33"/>
        <end position="77"/>
    </location>
</feature>
<dbReference type="SUPFAM" id="SSF53756">
    <property type="entry name" value="UDP-Glycosyltransferase/glycogen phosphorylase"/>
    <property type="match status" value="1"/>
</dbReference>
<dbReference type="AlphaFoldDB" id="A0A1J5PWP6"/>
<organism evidence="5">
    <name type="scientific">mine drainage metagenome</name>
    <dbReference type="NCBI Taxonomy" id="410659"/>
    <lineage>
        <taxon>unclassified sequences</taxon>
        <taxon>metagenomes</taxon>
        <taxon>ecological metagenomes</taxon>
    </lineage>
</organism>
<dbReference type="Gene3D" id="3.40.50.2000">
    <property type="entry name" value="Glycogen Phosphorylase B"/>
    <property type="match status" value="2"/>
</dbReference>
<keyword evidence="2" id="KW-1133">Transmembrane helix</keyword>
<feature type="transmembrane region" description="Helical" evidence="2">
    <location>
        <begin position="409"/>
        <end position="430"/>
    </location>
</feature>
<feature type="domain" description="Glycosyl transferase family 1" evidence="3">
    <location>
        <begin position="144"/>
        <end position="271"/>
    </location>
</feature>
<evidence type="ECO:0000256" key="2">
    <source>
        <dbReference type="SAM" id="Phobius"/>
    </source>
</evidence>
<feature type="transmembrane region" description="Helical" evidence="2">
    <location>
        <begin position="550"/>
        <end position="571"/>
    </location>
</feature>
<feature type="region of interest" description="Disordered" evidence="1">
    <location>
        <begin position="1"/>
        <end position="140"/>
    </location>
</feature>
<feature type="transmembrane region" description="Helical" evidence="2">
    <location>
        <begin position="347"/>
        <end position="370"/>
    </location>
</feature>
<proteinExistence type="predicted"/>
<dbReference type="PANTHER" id="PTHR30576">
    <property type="entry name" value="COLANIC BIOSYNTHESIS UDP-GLUCOSE LIPID CARRIER TRANSFERASE"/>
    <property type="match status" value="1"/>
</dbReference>
<feature type="transmembrane region" description="Helical" evidence="2">
    <location>
        <begin position="382"/>
        <end position="403"/>
    </location>
</feature>
<dbReference type="GO" id="GO:0016780">
    <property type="term" value="F:phosphotransferase activity, for other substituted phosphate groups"/>
    <property type="evidence" value="ECO:0007669"/>
    <property type="project" value="TreeGrafter"/>
</dbReference>
<protein>
    <submittedName>
        <fullName evidence="5">UDP-N-acetylgalactosamine-undecaprenyl-phosphate N-acetylgalactosaminephosphotransferase</fullName>
        <ecNumber evidence="5">2.7.8.40</ecNumber>
    </submittedName>
</protein>
<evidence type="ECO:0000256" key="1">
    <source>
        <dbReference type="SAM" id="MobiDB-lite"/>
    </source>
</evidence>
<name>A0A1J5PWP6_9ZZZZ</name>
<sequence>MTAGDEREHDHAHGLLRVLQAVAEGHRGRRRGLRDPEPTRRLRRRGPAEEPHDADHHDERQAEADDRRDDHREHDLVEDLLPVHVDPGRDADPGEPPDQRVGRRRRQPEPPGDEVPDDRTNERTEDEDQPEVGRRVGDVDDVLRDRLGHELPASLIGDGPDLKLHQALCQQLGLQAVTFTGNITNVAEQLAQHAIFVLMSDHEGLPISVLEAMHTGLAVVASNLPGLRELITSGSHGLLVANQAGALADSLHLLVTHDDLRQQLGQAAQQRVADHFSPLQMVEPVAACYQRLAYPQRATANSTEGYSTLASTTARQKGRQLKWSLTGMVVLLLSYLIALTLNRADVVTYQFGQTVLWCALPYLLAAHWLYRGIGLPAAERTGLLLVTTATPFLLTPLGFAVLQQPYSRGAVLLVYALSTAWFGLGNGLYWRKHIQRLAFFDPDVAEQLQSLLGKNSPDSPSVRLVPWPLAALAAGVIPACDGVVIDRHVASNDERSQLLGNLKLNHVRLYSVESVAELLTGRKMLPSDQDELWQLDGNPAYDVVKRVLDVVLVLALLPLWLPLCLLVALAAKLDSSGPVLYSQSRVGRDGHSFRLWKFRSMRHDSQPQPARFAQKHDDRITRVGRRIRRSHLDELPQLWNVLLGHMSLIGPRPEQTQFVQAFATRIPSYTYRHLVRPGLTGWAQMQQGYADSEAQTVVKLSYDLYYVAHYSMALDLLIAYKTVRTVLNGFGAR</sequence>
<feature type="compositionally biased region" description="Basic and acidic residues" evidence="1">
    <location>
        <begin position="131"/>
        <end position="140"/>
    </location>
</feature>
<dbReference type="EMBL" id="MLJW01002203">
    <property type="protein sequence ID" value="OIQ75320.1"/>
    <property type="molecule type" value="Genomic_DNA"/>
</dbReference>
<keyword evidence="2" id="KW-0472">Membrane</keyword>
<evidence type="ECO:0000259" key="3">
    <source>
        <dbReference type="Pfam" id="PF00534"/>
    </source>
</evidence>
<feature type="compositionally biased region" description="Basic and acidic residues" evidence="1">
    <location>
        <begin position="86"/>
        <end position="101"/>
    </location>
</feature>
<feature type="transmembrane region" description="Helical" evidence="2">
    <location>
        <begin position="323"/>
        <end position="341"/>
    </location>
</feature>
<dbReference type="InterPro" id="IPR003362">
    <property type="entry name" value="Bact_transf"/>
</dbReference>
<dbReference type="Pfam" id="PF02397">
    <property type="entry name" value="Bac_transf"/>
    <property type="match status" value="1"/>
</dbReference>